<dbReference type="PANTHER" id="PTHR33514">
    <property type="entry name" value="PROTEIN ABCI12, CHLOROPLASTIC"/>
    <property type="match status" value="1"/>
</dbReference>
<dbReference type="GO" id="GO:0005886">
    <property type="term" value="C:plasma membrane"/>
    <property type="evidence" value="ECO:0007669"/>
    <property type="project" value="UniProtKB-ARBA"/>
</dbReference>
<evidence type="ECO:0000256" key="5">
    <source>
        <dbReference type="SAM" id="Phobius"/>
    </source>
</evidence>
<keyword evidence="4 5" id="KW-0472">Membrane</keyword>
<dbReference type="RefSeq" id="WP_266059572.1">
    <property type="nucleotide sequence ID" value="NZ_JAPKFM010000001.1"/>
</dbReference>
<comment type="caution">
    <text evidence="6">The sequence shown here is derived from an EMBL/GenBank/DDBJ whole genome shotgun (WGS) entry which is preliminary data.</text>
</comment>
<dbReference type="Pfam" id="PF02361">
    <property type="entry name" value="CbiQ"/>
    <property type="match status" value="1"/>
</dbReference>
<evidence type="ECO:0000256" key="4">
    <source>
        <dbReference type="ARBA" id="ARBA00023136"/>
    </source>
</evidence>
<protein>
    <submittedName>
        <fullName evidence="6">Energy-coupling factor transporter transmembrane protein EcfT</fullName>
    </submittedName>
</protein>
<name>A0A9X3D093_9ACTN</name>
<dbReference type="AlphaFoldDB" id="A0A9X3D093"/>
<proteinExistence type="predicted"/>
<keyword evidence="7" id="KW-1185">Reference proteome</keyword>
<keyword evidence="3 5" id="KW-1133">Transmembrane helix</keyword>
<evidence type="ECO:0000256" key="1">
    <source>
        <dbReference type="ARBA" id="ARBA00004141"/>
    </source>
</evidence>
<dbReference type="InterPro" id="IPR003339">
    <property type="entry name" value="ABC/ECF_trnsptr_transmembrane"/>
</dbReference>
<reference evidence="6" key="1">
    <citation type="submission" date="2022-10" db="EMBL/GenBank/DDBJ databases">
        <title>WGS of marine actinomycetes from Thailand.</title>
        <authorList>
            <person name="Thawai C."/>
        </authorList>
    </citation>
    <scope>NUCLEOTIDE SEQUENCE</scope>
    <source>
        <strain evidence="6">SW21</strain>
    </source>
</reference>
<evidence type="ECO:0000256" key="3">
    <source>
        <dbReference type="ARBA" id="ARBA00022989"/>
    </source>
</evidence>
<feature type="transmembrane region" description="Helical" evidence="5">
    <location>
        <begin position="23"/>
        <end position="56"/>
    </location>
</feature>
<comment type="subcellular location">
    <subcellularLocation>
        <location evidence="1">Membrane</location>
        <topology evidence="1">Multi-pass membrane protein</topology>
    </subcellularLocation>
</comment>
<feature type="transmembrane region" description="Helical" evidence="5">
    <location>
        <begin position="91"/>
        <end position="110"/>
    </location>
</feature>
<keyword evidence="2 5" id="KW-0812">Transmembrane</keyword>
<dbReference type="EMBL" id="JAPKFM010000001">
    <property type="protein sequence ID" value="MCX2962510.1"/>
    <property type="molecule type" value="Genomic_DNA"/>
</dbReference>
<sequence>MTALGVYRPGHSPLHRLPAGLKLLGLGAAILAVSITVRTPAAVGFLALGVVGVFALGGIRPREAWRQMRPVVWVVVFVFVFQVIFTDWQRALVVCAVLAASVAMAAAVTLTTRTSAILDAVVTALRPLARRGVRVDHIALALALAIRSIPLMVEVVAQVDEARKARGLRPGARILVAPVVIAALRTADGFADTLIARGLD</sequence>
<evidence type="ECO:0000313" key="7">
    <source>
        <dbReference type="Proteomes" id="UP001143347"/>
    </source>
</evidence>
<organism evidence="6 7">
    <name type="scientific">Gordonia aquimaris</name>
    <dbReference type="NCBI Taxonomy" id="2984863"/>
    <lineage>
        <taxon>Bacteria</taxon>
        <taxon>Bacillati</taxon>
        <taxon>Actinomycetota</taxon>
        <taxon>Actinomycetes</taxon>
        <taxon>Mycobacteriales</taxon>
        <taxon>Gordoniaceae</taxon>
        <taxon>Gordonia</taxon>
    </lineage>
</organism>
<evidence type="ECO:0000313" key="6">
    <source>
        <dbReference type="EMBL" id="MCX2962510.1"/>
    </source>
</evidence>
<gene>
    <name evidence="6" type="ORF">OSB52_00215</name>
</gene>
<dbReference type="Proteomes" id="UP001143347">
    <property type="component" value="Unassembled WGS sequence"/>
</dbReference>
<dbReference type="PANTHER" id="PTHR33514:SF13">
    <property type="entry name" value="PROTEIN ABCI12, CHLOROPLASTIC"/>
    <property type="match status" value="1"/>
</dbReference>
<accession>A0A9X3D093</accession>
<evidence type="ECO:0000256" key="2">
    <source>
        <dbReference type="ARBA" id="ARBA00022692"/>
    </source>
</evidence>
<feature type="transmembrane region" description="Helical" evidence="5">
    <location>
        <begin position="68"/>
        <end position="85"/>
    </location>
</feature>